<gene>
    <name evidence="14" type="ORF">SAMN05421736_103131</name>
</gene>
<keyword evidence="14" id="KW-0969">Cilium</keyword>
<dbReference type="GO" id="GO:0071973">
    <property type="term" value="P:bacterial-type flagellum-dependent cell motility"/>
    <property type="evidence" value="ECO:0007669"/>
    <property type="project" value="InterPro"/>
</dbReference>
<keyword evidence="15" id="KW-1185">Reference proteome</keyword>
<evidence type="ECO:0000313" key="14">
    <source>
        <dbReference type="EMBL" id="SDY72223.1"/>
    </source>
</evidence>
<dbReference type="InterPro" id="IPR045851">
    <property type="entry name" value="AMP-bd_C_sf"/>
</dbReference>
<proteinExistence type="inferred from homology"/>
<dbReference type="PRINTS" id="PR01009">
    <property type="entry name" value="FLGMRINGFLIF"/>
</dbReference>
<evidence type="ECO:0000256" key="8">
    <source>
        <dbReference type="ARBA" id="ARBA00023143"/>
    </source>
</evidence>
<keyword evidence="8 9" id="KW-0975">Bacterial flagellum</keyword>
<evidence type="ECO:0000256" key="7">
    <source>
        <dbReference type="ARBA" id="ARBA00023136"/>
    </source>
</evidence>
<evidence type="ECO:0000256" key="1">
    <source>
        <dbReference type="ARBA" id="ARBA00004117"/>
    </source>
</evidence>
<evidence type="ECO:0000256" key="6">
    <source>
        <dbReference type="ARBA" id="ARBA00022989"/>
    </source>
</evidence>
<dbReference type="Pfam" id="PF01514">
    <property type="entry name" value="YscJ_FliF"/>
    <property type="match status" value="1"/>
</dbReference>
<keyword evidence="6 11" id="KW-1133">Transmembrane helix</keyword>
<evidence type="ECO:0000313" key="15">
    <source>
        <dbReference type="Proteomes" id="UP000198935"/>
    </source>
</evidence>
<evidence type="ECO:0000259" key="13">
    <source>
        <dbReference type="Pfam" id="PF08345"/>
    </source>
</evidence>
<feature type="domain" description="Flagellar M-ring C-terminal" evidence="13">
    <location>
        <begin position="258"/>
        <end position="400"/>
    </location>
</feature>
<dbReference type="Gene3D" id="3.30.300.30">
    <property type="match status" value="1"/>
</dbReference>
<dbReference type="OrthoDB" id="9807026at2"/>
<dbReference type="PANTHER" id="PTHR30046:SF0">
    <property type="entry name" value="FLAGELLAR M-RING PROTEIN"/>
    <property type="match status" value="1"/>
</dbReference>
<dbReference type="GO" id="GO:0003774">
    <property type="term" value="F:cytoskeletal motor activity"/>
    <property type="evidence" value="ECO:0007669"/>
    <property type="project" value="InterPro"/>
</dbReference>
<dbReference type="PANTHER" id="PTHR30046">
    <property type="entry name" value="FLAGELLAR M-RING PROTEIN"/>
    <property type="match status" value="1"/>
</dbReference>
<feature type="domain" description="Flagellar M-ring N-terminal" evidence="12">
    <location>
        <begin position="46"/>
        <end position="222"/>
    </location>
</feature>
<evidence type="ECO:0000256" key="10">
    <source>
        <dbReference type="SAM" id="MobiDB-lite"/>
    </source>
</evidence>
<keyword evidence="14" id="KW-0966">Cell projection</keyword>
<dbReference type="AlphaFoldDB" id="A0A1H3M6K9"/>
<evidence type="ECO:0000256" key="11">
    <source>
        <dbReference type="SAM" id="Phobius"/>
    </source>
</evidence>
<dbReference type="PIRSF" id="PIRSF004862">
    <property type="entry name" value="FliF"/>
    <property type="match status" value="1"/>
</dbReference>
<dbReference type="NCBIfam" id="TIGR00206">
    <property type="entry name" value="fliF"/>
    <property type="match status" value="1"/>
</dbReference>
<dbReference type="GO" id="GO:0005886">
    <property type="term" value="C:plasma membrane"/>
    <property type="evidence" value="ECO:0007669"/>
    <property type="project" value="UniProtKB-SubCell"/>
</dbReference>
<dbReference type="InterPro" id="IPR000067">
    <property type="entry name" value="FlgMring_FliF"/>
</dbReference>
<feature type="region of interest" description="Disordered" evidence="10">
    <location>
        <begin position="474"/>
        <end position="502"/>
    </location>
</feature>
<evidence type="ECO:0000256" key="5">
    <source>
        <dbReference type="ARBA" id="ARBA00022692"/>
    </source>
</evidence>
<dbReference type="Proteomes" id="UP000198935">
    <property type="component" value="Unassembled WGS sequence"/>
</dbReference>
<dbReference type="Pfam" id="PF08345">
    <property type="entry name" value="YscJ_FliF_C"/>
    <property type="match status" value="1"/>
</dbReference>
<organism evidence="14 15">
    <name type="scientific">Evansella caseinilytica</name>
    <dbReference type="NCBI Taxonomy" id="1503961"/>
    <lineage>
        <taxon>Bacteria</taxon>
        <taxon>Bacillati</taxon>
        <taxon>Bacillota</taxon>
        <taxon>Bacilli</taxon>
        <taxon>Bacillales</taxon>
        <taxon>Bacillaceae</taxon>
        <taxon>Evansella</taxon>
    </lineage>
</organism>
<name>A0A1H3M6K9_9BACI</name>
<dbReference type="STRING" id="1503961.SAMN05421736_103131"/>
<evidence type="ECO:0000256" key="2">
    <source>
        <dbReference type="ARBA" id="ARBA00004651"/>
    </source>
</evidence>
<keyword evidence="14" id="KW-0282">Flagellum</keyword>
<keyword evidence="5 11" id="KW-0812">Transmembrane</keyword>
<evidence type="ECO:0000259" key="12">
    <source>
        <dbReference type="Pfam" id="PF01514"/>
    </source>
</evidence>
<feature type="transmembrane region" description="Helical" evidence="11">
    <location>
        <begin position="445"/>
        <end position="465"/>
    </location>
</feature>
<evidence type="ECO:0000256" key="9">
    <source>
        <dbReference type="PIRNR" id="PIRNR004862"/>
    </source>
</evidence>
<evidence type="ECO:0000256" key="3">
    <source>
        <dbReference type="ARBA" id="ARBA00007971"/>
    </source>
</evidence>
<keyword evidence="4" id="KW-1003">Cell membrane</keyword>
<feature type="transmembrane region" description="Helical" evidence="11">
    <location>
        <begin position="25"/>
        <end position="44"/>
    </location>
</feature>
<dbReference type="InterPro" id="IPR013556">
    <property type="entry name" value="Flag_M-ring_C"/>
</dbReference>
<accession>A0A1H3M6K9</accession>
<dbReference type="GO" id="GO:0009431">
    <property type="term" value="C:bacterial-type flagellum basal body, MS ring"/>
    <property type="evidence" value="ECO:0007669"/>
    <property type="project" value="InterPro"/>
</dbReference>
<dbReference type="InterPro" id="IPR043427">
    <property type="entry name" value="YscJ/FliF"/>
</dbReference>
<sequence length="528" mass="59748">MNEKLIAYKNKTIEFWQGRTKKQRILLIATILFFLLTLLVFMWFSSRVNYVPLYTNLTVQETGEIKNTLDARGVSSEVSDAGTSILVPASQVDDLKVTLAAEGLPRTGRIDYSTFGDNMGFGTTENEFNLLERAAIQTSIEDLIRSVDGVGAAQVMITLPEESIWLSDETQQATASILLNLQPGYQLDQNQIRALYHLVSKSVPNLPVENIVIMDQSFQYLEYLDDTNIDSTLSVYEQQRRIQKDIERDIQRQVQQMLGTMMGADKVLVHVSTDIDFTQENRSEQLVTPVDEETMSGIAVSVESIMETYVGDGAAEGGVVGTGETDIPGYPGVYGSGSGEYERLEERINNEVNRIQREIVESPYKIRDIGIQVMVEPPIPDEANSLPVERLNDIQQILAQIVRTSIDKDFTELWDDDDIDDRIYVAAQPFFGKVEFEEPAAGIPFWYYIVGALIALILLLLFLLLRKRKQEEEEVAEEEEEAGVTYDLPDIGQEIDSEENARRRQLEKLAKEKPEEFSKLLRTWLSED</sequence>
<comment type="function">
    <text evidence="9">The M ring may be actively involved in energy transduction.</text>
</comment>
<evidence type="ECO:0000256" key="4">
    <source>
        <dbReference type="ARBA" id="ARBA00022475"/>
    </source>
</evidence>
<comment type="similarity">
    <text evidence="3 9">Belongs to the FliF family.</text>
</comment>
<dbReference type="EMBL" id="FNPI01000003">
    <property type="protein sequence ID" value="SDY72223.1"/>
    <property type="molecule type" value="Genomic_DNA"/>
</dbReference>
<comment type="subcellular location">
    <subcellularLocation>
        <location evidence="1 9">Bacterial flagellum basal body</location>
    </subcellularLocation>
    <subcellularLocation>
        <location evidence="2">Cell membrane</location>
        <topology evidence="2">Multi-pass membrane protein</topology>
    </subcellularLocation>
</comment>
<protein>
    <recommendedName>
        <fullName evidence="9">Flagellar M-ring protein</fullName>
    </recommendedName>
</protein>
<reference evidence="15" key="1">
    <citation type="submission" date="2016-10" db="EMBL/GenBank/DDBJ databases">
        <authorList>
            <person name="Varghese N."/>
            <person name="Submissions S."/>
        </authorList>
    </citation>
    <scope>NUCLEOTIDE SEQUENCE [LARGE SCALE GENOMIC DNA]</scope>
    <source>
        <strain evidence="15">SP</strain>
    </source>
</reference>
<keyword evidence="7 11" id="KW-0472">Membrane</keyword>
<dbReference type="InterPro" id="IPR006182">
    <property type="entry name" value="FliF_N_dom"/>
</dbReference>